<gene>
    <name evidence="2" type="ORF">AC731_006010</name>
</gene>
<proteinExistence type="predicted"/>
<keyword evidence="1" id="KW-0175">Coiled coil</keyword>
<reference evidence="3" key="1">
    <citation type="submission" date="2016-03" db="EMBL/GenBank/DDBJ databases">
        <authorList>
            <person name="Ma C."/>
            <person name="Zhou S."/>
            <person name="Yang G."/>
        </authorList>
    </citation>
    <scope>NUCLEOTIDE SEQUENCE [LARGE SCALE GENOMIC DNA]</scope>
    <source>
        <strain evidence="3">SgZ-1</strain>
    </source>
</reference>
<evidence type="ECO:0000313" key="3">
    <source>
        <dbReference type="Proteomes" id="UP000036902"/>
    </source>
</evidence>
<dbReference type="Pfam" id="PF13148">
    <property type="entry name" value="DUF3987"/>
    <property type="match status" value="1"/>
</dbReference>
<organism evidence="2 3">
    <name type="scientific">Thauera humireducens</name>
    <dbReference type="NCBI Taxonomy" id="1134435"/>
    <lineage>
        <taxon>Bacteria</taxon>
        <taxon>Pseudomonadati</taxon>
        <taxon>Pseudomonadota</taxon>
        <taxon>Betaproteobacteria</taxon>
        <taxon>Rhodocyclales</taxon>
        <taxon>Zoogloeaceae</taxon>
        <taxon>Thauera</taxon>
    </lineage>
</organism>
<accession>A0A127K3J0</accession>
<evidence type="ECO:0000256" key="1">
    <source>
        <dbReference type="SAM" id="Coils"/>
    </source>
</evidence>
<evidence type="ECO:0008006" key="4">
    <source>
        <dbReference type="Google" id="ProtNLM"/>
    </source>
</evidence>
<sequence>MSKPTDFNDLAQIAGPEAVKATVDKVLAAAAAPSANSQSPAPDWPDPHLPGMVKAPEIPAAILPGWLGEMAGAVADSTQTPPALAVMVGLSVLAAVLQRRFEVAPFGDDYTEPLALWTLTALPSGARKSAVFSAMTAPLLRWEKLEYDRGRAERGRVASARKVAEKRIERLLADAAKAKDDHERERIRSEIQHEKDTMPAELRAPRLFTEDVTAERLQAMLAEYGERMALLSDEAGIFQIMAGIYNGGSANLDAFLKGHAGTAMRVDRAGREAHVDKPALSFGLALQPGVLSEVAASRRFRDSGLLARFLFAMPASNVGKRDVRRRVAIPDQVRDDYEAALFQLLEDVPAVPGKPRELAMTEPALELWADFAQEIEDHQGEGGRYEAISDWTSKLPGAVARIAALLELAEVGRHAEEVSQLATERAVALGRLLIPHAQAAFGLLGTDGVDADAGAIVKWIKANGLEEFSRRECQKAMEGRFRTLERLTKALQRLEQQDVLRHYTRRNKGAPPTEACIVNPKLLST</sequence>
<protein>
    <recommendedName>
        <fullName evidence="4">DNA primase</fullName>
    </recommendedName>
</protein>
<keyword evidence="3" id="KW-1185">Reference proteome</keyword>
<dbReference type="RefSeq" id="WP_048704048.1">
    <property type="nucleotide sequence ID" value="NZ_CP014646.1"/>
</dbReference>
<evidence type="ECO:0000313" key="2">
    <source>
        <dbReference type="EMBL" id="AMO36530.1"/>
    </source>
</evidence>
<dbReference type="AlphaFoldDB" id="A0A127K3J0"/>
<name>A0A127K3J0_9RHOO</name>
<dbReference type="KEGG" id="thu:AC731_006010"/>
<dbReference type="STRING" id="1134435.AC731_006010"/>
<dbReference type="EMBL" id="CP014646">
    <property type="protein sequence ID" value="AMO36530.1"/>
    <property type="molecule type" value="Genomic_DNA"/>
</dbReference>
<dbReference type="InterPro" id="IPR025048">
    <property type="entry name" value="DUF3987"/>
</dbReference>
<dbReference type="Proteomes" id="UP000036902">
    <property type="component" value="Chromosome"/>
</dbReference>
<feature type="coiled-coil region" evidence="1">
    <location>
        <begin position="161"/>
        <end position="188"/>
    </location>
</feature>